<dbReference type="AlphaFoldDB" id="A0A8H6DNQ7"/>
<keyword evidence="3" id="KW-1185">Reference proteome</keyword>
<evidence type="ECO:0000313" key="3">
    <source>
        <dbReference type="Proteomes" id="UP000544331"/>
    </source>
</evidence>
<accession>A0A8H6DNQ7</accession>
<dbReference type="EMBL" id="JAAOAN010000059">
    <property type="protein sequence ID" value="KAF5723704.1"/>
    <property type="molecule type" value="Genomic_DNA"/>
</dbReference>
<dbReference type="Proteomes" id="UP000544331">
    <property type="component" value="Unassembled WGS sequence"/>
</dbReference>
<sequence length="390" mass="42991">MGLVANILRSGSSAIFSASLLKHTLLIQQVTCINAAAGGPFQDLVRRLEVFKQKVATQDAFVRSGVKENLSMAINRLEVALLQLYKHAVFIHGESGGGGDDMQKMTILEQCSRAFSDCQAASQFGFDQVKSIYTQAIQAASLHAEELQQLQREIERASEQTTMDWENGQRQSEQYQQDVERYSREMDAASNALSQAQDNVPDIGNDIGRAFLFLPPSMAAWEFNQQRIEEARNKVNAAQYQLQNAHHALMQFMNQQNELNLKRAAIDSVAHQLPVLQATAGVLNKQSAALLAGFTELREKATQLALLMNDIRNGARDTGAQSWDKDRFAEGILKLYQMALIDSHVCDEVETITNKISSGYSGQTVPSSIADLLAKVGQLARDVAQKSISG</sequence>
<dbReference type="OrthoDB" id="3597832at2759"/>
<name>A0A8H6DNQ7_9HYPO</name>
<organism evidence="2 3">
    <name type="scientific">Fusarium mundagurra</name>
    <dbReference type="NCBI Taxonomy" id="1567541"/>
    <lineage>
        <taxon>Eukaryota</taxon>
        <taxon>Fungi</taxon>
        <taxon>Dikarya</taxon>
        <taxon>Ascomycota</taxon>
        <taxon>Pezizomycotina</taxon>
        <taxon>Sordariomycetes</taxon>
        <taxon>Hypocreomycetidae</taxon>
        <taxon>Hypocreales</taxon>
        <taxon>Nectriaceae</taxon>
        <taxon>Fusarium</taxon>
        <taxon>Fusarium fujikuroi species complex</taxon>
    </lineage>
</organism>
<evidence type="ECO:0000256" key="1">
    <source>
        <dbReference type="SAM" id="Coils"/>
    </source>
</evidence>
<comment type="caution">
    <text evidence="2">The sequence shown here is derived from an EMBL/GenBank/DDBJ whole genome shotgun (WGS) entry which is preliminary data.</text>
</comment>
<evidence type="ECO:0000313" key="2">
    <source>
        <dbReference type="EMBL" id="KAF5723704.1"/>
    </source>
</evidence>
<gene>
    <name evidence="2" type="ORF">FMUND_1638</name>
</gene>
<proteinExistence type="predicted"/>
<keyword evidence="1" id="KW-0175">Coiled coil</keyword>
<feature type="coiled-coil region" evidence="1">
    <location>
        <begin position="133"/>
        <end position="199"/>
    </location>
</feature>
<protein>
    <submittedName>
        <fullName evidence="2">Uncharacterized protein</fullName>
    </submittedName>
</protein>
<reference evidence="2 3" key="1">
    <citation type="submission" date="2020-05" db="EMBL/GenBank/DDBJ databases">
        <title>Identification and distribution of gene clusters putatively required for synthesis of sphingolipid metabolism inhibitors in phylogenetically diverse species of the filamentous fungus Fusarium.</title>
        <authorList>
            <person name="Kim H.-S."/>
            <person name="Busman M."/>
            <person name="Brown D.W."/>
            <person name="Divon H."/>
            <person name="Uhlig S."/>
            <person name="Proctor R.H."/>
        </authorList>
    </citation>
    <scope>NUCLEOTIDE SEQUENCE [LARGE SCALE GENOMIC DNA]</scope>
    <source>
        <strain evidence="2 3">NRRL 66235</strain>
    </source>
</reference>